<evidence type="ECO:0000313" key="3">
    <source>
        <dbReference type="EMBL" id="GAA3720151.1"/>
    </source>
</evidence>
<organism evidence="3 4">
    <name type="scientific">Terrabacter ginsenosidimutans</name>
    <dbReference type="NCBI Taxonomy" id="490575"/>
    <lineage>
        <taxon>Bacteria</taxon>
        <taxon>Bacillati</taxon>
        <taxon>Actinomycetota</taxon>
        <taxon>Actinomycetes</taxon>
        <taxon>Micrococcales</taxon>
        <taxon>Intrasporangiaceae</taxon>
        <taxon>Terrabacter</taxon>
    </lineage>
</organism>
<keyword evidence="1" id="KW-0732">Signal</keyword>
<feature type="signal peptide" evidence="1">
    <location>
        <begin position="1"/>
        <end position="28"/>
    </location>
</feature>
<sequence length="313" mass="32423">MKRPVWIVGAVALLVTGLTGLSTPAAQAQSGGVDPVPGLPVYLALGDSIANGQESAPRIVDYATTVAGWRANGYVAQFDAVLEDRLDCLPAQSTNARTGCKQLQIVNLARSAVPAMNGQPERPGVTTQTVIDEQLPVALPMLQARNHDANPRNDVEVVTLTVGGNDIFGPITSACLGADPRGCPAAIQTAFTAFSGRYSTILAELRAAAGPTTPIIAMTYYNPLPYCYIGQANPGAGAFADWFLEGGTLPGLGTLPVGFNDLIRAISAQNGARVADTFGTLGAGDFLGGTDCLHPVRSGHTKIAADFVKAMFG</sequence>
<dbReference type="Proteomes" id="UP001501468">
    <property type="component" value="Unassembled WGS sequence"/>
</dbReference>
<dbReference type="InterPro" id="IPR036514">
    <property type="entry name" value="SGNH_hydro_sf"/>
</dbReference>
<proteinExistence type="predicted"/>
<dbReference type="EMBL" id="BAABDC010000011">
    <property type="protein sequence ID" value="GAA3720151.1"/>
    <property type="molecule type" value="Genomic_DNA"/>
</dbReference>
<dbReference type="SUPFAM" id="SSF52266">
    <property type="entry name" value="SGNH hydrolase"/>
    <property type="match status" value="1"/>
</dbReference>
<protein>
    <recommendedName>
        <fullName evidence="2">SGNH hydrolase-type esterase domain-containing protein</fullName>
    </recommendedName>
</protein>
<dbReference type="Gene3D" id="3.40.50.1110">
    <property type="entry name" value="SGNH hydrolase"/>
    <property type="match status" value="1"/>
</dbReference>
<evidence type="ECO:0000259" key="2">
    <source>
        <dbReference type="Pfam" id="PF13472"/>
    </source>
</evidence>
<keyword evidence="4" id="KW-1185">Reference proteome</keyword>
<accession>A0ABP7EM58</accession>
<dbReference type="InterPro" id="IPR013830">
    <property type="entry name" value="SGNH_hydro"/>
</dbReference>
<comment type="caution">
    <text evidence="3">The sequence shown here is derived from an EMBL/GenBank/DDBJ whole genome shotgun (WGS) entry which is preliminary data.</text>
</comment>
<gene>
    <name evidence="3" type="ORF">GCM10022399_40630</name>
</gene>
<name>A0ABP7EM58_9MICO</name>
<evidence type="ECO:0000256" key="1">
    <source>
        <dbReference type="SAM" id="SignalP"/>
    </source>
</evidence>
<evidence type="ECO:0000313" key="4">
    <source>
        <dbReference type="Proteomes" id="UP001501468"/>
    </source>
</evidence>
<feature type="domain" description="SGNH hydrolase-type esterase" evidence="2">
    <location>
        <begin position="44"/>
        <end position="300"/>
    </location>
</feature>
<dbReference type="Pfam" id="PF13472">
    <property type="entry name" value="Lipase_GDSL_2"/>
    <property type="match status" value="1"/>
</dbReference>
<reference evidence="4" key="1">
    <citation type="journal article" date="2019" name="Int. J. Syst. Evol. Microbiol.">
        <title>The Global Catalogue of Microorganisms (GCM) 10K type strain sequencing project: providing services to taxonomists for standard genome sequencing and annotation.</title>
        <authorList>
            <consortium name="The Broad Institute Genomics Platform"/>
            <consortium name="The Broad Institute Genome Sequencing Center for Infectious Disease"/>
            <person name="Wu L."/>
            <person name="Ma J."/>
        </authorList>
    </citation>
    <scope>NUCLEOTIDE SEQUENCE [LARGE SCALE GENOMIC DNA]</scope>
    <source>
        <strain evidence="4">JCM 17125</strain>
    </source>
</reference>
<dbReference type="RefSeq" id="WP_344951188.1">
    <property type="nucleotide sequence ID" value="NZ_BAABDC010000011.1"/>
</dbReference>
<feature type="chain" id="PRO_5045827818" description="SGNH hydrolase-type esterase domain-containing protein" evidence="1">
    <location>
        <begin position="29"/>
        <end position="313"/>
    </location>
</feature>